<dbReference type="EMBL" id="PP232116">
    <property type="protein sequence ID" value="XAG98247.1"/>
    <property type="molecule type" value="Genomic_DNA"/>
</dbReference>
<sequence length="97" mass="10479">MNRRLKAVLVLAAIVGFAYVLADKEETEIIAAADSGETYRLVHAIGNDETVVAKDLTHGECQIRKQDNIAIAEALGIHSERLGIGSITCLPESLFDD</sequence>
<organism evidence="1">
    <name type="scientific">Mesorhizobium phage vB_MseS-P1</name>
    <dbReference type="NCBI Taxonomy" id="3120101"/>
    <lineage>
        <taxon>Viruses</taxon>
    </lineage>
</organism>
<gene>
    <name evidence="1" type="ORF">vBMseSP1_gp43</name>
</gene>
<proteinExistence type="predicted"/>
<reference evidence="1" key="1">
    <citation type="submission" date="2024-01" db="EMBL/GenBank/DDBJ databases">
        <title>New evidence supports the origin of RcGTA from prophage.</title>
        <authorList>
            <person name="Xu Y."/>
            <person name="Liu B."/>
            <person name="Chen F."/>
        </authorList>
    </citation>
    <scope>NUCLEOTIDE SEQUENCE</scope>
</reference>
<accession>A0AB38ZLJ5</accession>
<evidence type="ECO:0000313" key="1">
    <source>
        <dbReference type="EMBL" id="XAG98247.1"/>
    </source>
</evidence>
<name>A0AB38ZLJ5_9VIRU</name>
<protein>
    <submittedName>
        <fullName evidence="1">Uncharacterized protein</fullName>
    </submittedName>
</protein>